<feature type="transmembrane region" description="Helical" evidence="10">
    <location>
        <begin position="221"/>
        <end position="239"/>
    </location>
</feature>
<dbReference type="PANTHER" id="PTHR42922">
    <property type="entry name" value="PHOSPHATE TRANSPORT SYSTEM PERMEASE PROTEIN PSTA"/>
    <property type="match status" value="1"/>
</dbReference>
<keyword evidence="14" id="KW-1185">Reference proteome</keyword>
<dbReference type="CDD" id="cd06261">
    <property type="entry name" value="TM_PBP2"/>
    <property type="match status" value="1"/>
</dbReference>
<dbReference type="InterPro" id="IPR051408">
    <property type="entry name" value="Phosphate_transprt_permease"/>
</dbReference>
<comment type="similarity">
    <text evidence="3 10">Belongs to the binding-protein-dependent transport system permease family. CysTW subfamily.</text>
</comment>
<keyword evidence="9 10" id="KW-0472">Membrane</keyword>
<proteinExistence type="inferred from homology"/>
<reference evidence="14" key="1">
    <citation type="journal article" date="2019" name="Int. J. Syst. Evol. Microbiol.">
        <title>The Global Catalogue of Microorganisms (GCM) 10K type strain sequencing project: providing services to taxonomists for standard genome sequencing and annotation.</title>
        <authorList>
            <consortium name="The Broad Institute Genomics Platform"/>
            <consortium name="The Broad Institute Genome Sequencing Center for Infectious Disease"/>
            <person name="Wu L."/>
            <person name="Ma J."/>
        </authorList>
    </citation>
    <scope>NUCLEOTIDE SEQUENCE [LARGE SCALE GENOMIC DNA]</scope>
    <source>
        <strain evidence="14">CCUG 52478</strain>
    </source>
</reference>
<dbReference type="RefSeq" id="WP_367917877.1">
    <property type="nucleotide sequence ID" value="NZ_BAABAC010000006.1"/>
</dbReference>
<name>A0ABW3W1M3_9ACTN</name>
<dbReference type="EMBL" id="JBHTLX010000016">
    <property type="protein sequence ID" value="MFD1248363.1"/>
    <property type="molecule type" value="Genomic_DNA"/>
</dbReference>
<keyword evidence="5 10" id="KW-1003">Cell membrane</keyword>
<comment type="function">
    <text evidence="1">Part of the binding-protein-dependent transport system for phosphate; probably responsible for the translocation of the substrate across the membrane.</text>
</comment>
<dbReference type="PANTHER" id="PTHR42922:SF1">
    <property type="entry name" value="PHOSPHATE TRANSPORT SYSTEM PERMEASE PROTEIN PSTA"/>
    <property type="match status" value="1"/>
</dbReference>
<dbReference type="SUPFAM" id="SSF161098">
    <property type="entry name" value="MetI-like"/>
    <property type="match status" value="1"/>
</dbReference>
<dbReference type="InterPro" id="IPR000515">
    <property type="entry name" value="MetI-like"/>
</dbReference>
<dbReference type="InterPro" id="IPR005672">
    <property type="entry name" value="Phosphate_PstA"/>
</dbReference>
<evidence type="ECO:0000313" key="13">
    <source>
        <dbReference type="EMBL" id="MFD1248363.1"/>
    </source>
</evidence>
<dbReference type="Gene3D" id="1.10.3720.10">
    <property type="entry name" value="MetI-like"/>
    <property type="match status" value="1"/>
</dbReference>
<protein>
    <recommendedName>
        <fullName evidence="10">Phosphate transport system permease protein PstA</fullName>
    </recommendedName>
</protein>
<evidence type="ECO:0000313" key="14">
    <source>
        <dbReference type="Proteomes" id="UP001597229"/>
    </source>
</evidence>
<dbReference type="Pfam" id="PF00528">
    <property type="entry name" value="BPD_transp_1"/>
    <property type="match status" value="1"/>
</dbReference>
<feature type="domain" description="ABC transmembrane type-1" evidence="12">
    <location>
        <begin position="154"/>
        <end position="357"/>
    </location>
</feature>
<feature type="transmembrane region" description="Helical" evidence="10">
    <location>
        <begin position="64"/>
        <end position="84"/>
    </location>
</feature>
<feature type="transmembrane region" description="Helical" evidence="10">
    <location>
        <begin position="153"/>
        <end position="180"/>
    </location>
</feature>
<feature type="transmembrane region" description="Helical" evidence="10">
    <location>
        <begin position="192"/>
        <end position="215"/>
    </location>
</feature>
<evidence type="ECO:0000256" key="9">
    <source>
        <dbReference type="ARBA" id="ARBA00023136"/>
    </source>
</evidence>
<feature type="transmembrane region" description="Helical" evidence="10">
    <location>
        <begin position="36"/>
        <end position="58"/>
    </location>
</feature>
<dbReference type="Proteomes" id="UP001597229">
    <property type="component" value="Unassembled WGS sequence"/>
</dbReference>
<evidence type="ECO:0000256" key="4">
    <source>
        <dbReference type="ARBA" id="ARBA00022448"/>
    </source>
</evidence>
<feature type="region of interest" description="Disordered" evidence="11">
    <location>
        <begin position="1"/>
        <end position="24"/>
    </location>
</feature>
<evidence type="ECO:0000256" key="6">
    <source>
        <dbReference type="ARBA" id="ARBA00022592"/>
    </source>
</evidence>
<evidence type="ECO:0000256" key="3">
    <source>
        <dbReference type="ARBA" id="ARBA00007069"/>
    </source>
</evidence>
<comment type="subcellular location">
    <subcellularLocation>
        <location evidence="2 10">Cell membrane</location>
        <topology evidence="2 10">Multi-pass membrane protein</topology>
    </subcellularLocation>
</comment>
<keyword evidence="6" id="KW-0592">Phosphate transport</keyword>
<dbReference type="InterPro" id="IPR035906">
    <property type="entry name" value="MetI-like_sf"/>
</dbReference>
<evidence type="ECO:0000256" key="11">
    <source>
        <dbReference type="SAM" id="MobiDB-lite"/>
    </source>
</evidence>
<keyword evidence="4" id="KW-0813">Transport</keyword>
<evidence type="ECO:0000256" key="7">
    <source>
        <dbReference type="ARBA" id="ARBA00022692"/>
    </source>
</evidence>
<comment type="caution">
    <text evidence="13">The sequence shown here is derived from an EMBL/GenBank/DDBJ whole genome shotgun (WGS) entry which is preliminary data.</text>
</comment>
<evidence type="ECO:0000256" key="5">
    <source>
        <dbReference type="ARBA" id="ARBA00022475"/>
    </source>
</evidence>
<organism evidence="13 14">
    <name type="scientific">Nocardioides ginsengisoli</name>
    <dbReference type="NCBI Taxonomy" id="363868"/>
    <lineage>
        <taxon>Bacteria</taxon>
        <taxon>Bacillati</taxon>
        <taxon>Actinomycetota</taxon>
        <taxon>Actinomycetes</taxon>
        <taxon>Propionibacteriales</taxon>
        <taxon>Nocardioidaceae</taxon>
        <taxon>Nocardioides</taxon>
    </lineage>
</organism>
<dbReference type="PROSITE" id="PS50928">
    <property type="entry name" value="ABC_TM1"/>
    <property type="match status" value="1"/>
</dbReference>
<evidence type="ECO:0000256" key="1">
    <source>
        <dbReference type="ARBA" id="ARBA00003510"/>
    </source>
</evidence>
<gene>
    <name evidence="13" type="primary">pstA</name>
    <name evidence="13" type="ORF">ACFQ3F_11255</name>
</gene>
<keyword evidence="8 10" id="KW-1133">Transmembrane helix</keyword>
<sequence length="367" mass="38228">MSVTTAPPEAPRHLATPSPAPEETLRRAGHRTREDLLTLAGAVVGSAATAWLLCARLLAFQSTIGLLVVWYAAFVVFYAGLTALTQPRRIVIDRVVASIVMAAPALIGMALLSTVATTVWKGLPALSHLSFLTHDMAGVKADDPFTRGGVAHAILGTVIEVCIAVVIAMPLGLAAAVYISEVGGKGAALVRTVVEAMTALPSIVAGLFVYTVWIVNLGMETSGLAAALALAVMALPIMARASEVVLRVVPNGLREASYALGAGRWQTVWKVVLPTARPGLATALILGVARAVGETSPLLLTSGASTFFNADPTHNPMNSLPLFVYAAVSTGSPQMEQRAYAGATVLLAVVLSLFLLARLAARGRKNR</sequence>
<keyword evidence="7 10" id="KW-0812">Transmembrane</keyword>
<evidence type="ECO:0000256" key="10">
    <source>
        <dbReference type="RuleBase" id="RU363043"/>
    </source>
</evidence>
<evidence type="ECO:0000256" key="8">
    <source>
        <dbReference type="ARBA" id="ARBA00022989"/>
    </source>
</evidence>
<dbReference type="NCBIfam" id="TIGR00974">
    <property type="entry name" value="3a0107s02c"/>
    <property type="match status" value="1"/>
</dbReference>
<feature type="transmembrane region" description="Helical" evidence="10">
    <location>
        <begin position="96"/>
        <end position="120"/>
    </location>
</feature>
<evidence type="ECO:0000259" key="12">
    <source>
        <dbReference type="PROSITE" id="PS50928"/>
    </source>
</evidence>
<evidence type="ECO:0000256" key="2">
    <source>
        <dbReference type="ARBA" id="ARBA00004651"/>
    </source>
</evidence>
<accession>A0ABW3W1M3</accession>
<feature type="transmembrane region" description="Helical" evidence="10">
    <location>
        <begin position="339"/>
        <end position="361"/>
    </location>
</feature>